<feature type="region of interest" description="Disordered" evidence="1">
    <location>
        <begin position="1"/>
        <end position="21"/>
    </location>
</feature>
<reference evidence="2" key="1">
    <citation type="submission" date="2020-03" db="EMBL/GenBank/DDBJ databases">
        <authorList>
            <person name="Weist P."/>
        </authorList>
    </citation>
    <scope>NUCLEOTIDE SEQUENCE</scope>
</reference>
<dbReference type="EMBL" id="CADEAL010000124">
    <property type="protein sequence ID" value="CAB1414792.1"/>
    <property type="molecule type" value="Genomic_DNA"/>
</dbReference>
<gene>
    <name evidence="2" type="ORF">PLEPLA_LOCUS2504</name>
</gene>
<evidence type="ECO:0000256" key="1">
    <source>
        <dbReference type="SAM" id="MobiDB-lite"/>
    </source>
</evidence>
<evidence type="ECO:0000313" key="3">
    <source>
        <dbReference type="Proteomes" id="UP001153269"/>
    </source>
</evidence>
<accession>A0A9N7TKY4</accession>
<protein>
    <submittedName>
        <fullName evidence="2">Uncharacterized protein</fullName>
    </submittedName>
</protein>
<keyword evidence="3" id="KW-1185">Reference proteome</keyword>
<proteinExistence type="predicted"/>
<sequence length="87" mass="9340">MCQVTAGRGGRAARQRRSNTRAISTVISAQVGAPSPRGNDERWSIGREKRATLSPRVCSRQLTQQDASAPCGPDRLTGLTTTPCCRV</sequence>
<comment type="caution">
    <text evidence="2">The sequence shown here is derived from an EMBL/GenBank/DDBJ whole genome shotgun (WGS) entry which is preliminary data.</text>
</comment>
<dbReference type="AlphaFoldDB" id="A0A9N7TKY4"/>
<organism evidence="2 3">
    <name type="scientific">Pleuronectes platessa</name>
    <name type="common">European plaice</name>
    <dbReference type="NCBI Taxonomy" id="8262"/>
    <lineage>
        <taxon>Eukaryota</taxon>
        <taxon>Metazoa</taxon>
        <taxon>Chordata</taxon>
        <taxon>Craniata</taxon>
        <taxon>Vertebrata</taxon>
        <taxon>Euteleostomi</taxon>
        <taxon>Actinopterygii</taxon>
        <taxon>Neopterygii</taxon>
        <taxon>Teleostei</taxon>
        <taxon>Neoteleostei</taxon>
        <taxon>Acanthomorphata</taxon>
        <taxon>Carangaria</taxon>
        <taxon>Pleuronectiformes</taxon>
        <taxon>Pleuronectoidei</taxon>
        <taxon>Pleuronectidae</taxon>
        <taxon>Pleuronectes</taxon>
    </lineage>
</organism>
<evidence type="ECO:0000313" key="2">
    <source>
        <dbReference type="EMBL" id="CAB1414792.1"/>
    </source>
</evidence>
<name>A0A9N7TKY4_PLEPL</name>
<dbReference type="Proteomes" id="UP001153269">
    <property type="component" value="Unassembled WGS sequence"/>
</dbReference>